<organism evidence="1 2">
    <name type="scientific">Candidatus Saganbacteria bacterium CG08_land_8_20_14_0_20_45_16</name>
    <dbReference type="NCBI Taxonomy" id="2014293"/>
    <lineage>
        <taxon>Bacteria</taxon>
        <taxon>Bacillati</taxon>
        <taxon>Saganbacteria</taxon>
    </lineage>
</organism>
<evidence type="ECO:0000313" key="2">
    <source>
        <dbReference type="Proteomes" id="UP000231343"/>
    </source>
</evidence>
<proteinExistence type="predicted"/>
<dbReference type="AlphaFoldDB" id="A0A2H0XUA1"/>
<dbReference type="EMBL" id="PEYM01000128">
    <property type="protein sequence ID" value="PIS28516.1"/>
    <property type="molecule type" value="Genomic_DNA"/>
</dbReference>
<protein>
    <submittedName>
        <fullName evidence="1">Uncharacterized protein</fullName>
    </submittedName>
</protein>
<reference evidence="1 2" key="1">
    <citation type="submission" date="2017-09" db="EMBL/GenBank/DDBJ databases">
        <title>Depth-based differentiation of microbial function through sediment-hosted aquifers and enrichment of novel symbionts in the deep terrestrial subsurface.</title>
        <authorList>
            <person name="Probst A.J."/>
            <person name="Ladd B."/>
            <person name="Jarett J.K."/>
            <person name="Geller-Mcgrath D.E."/>
            <person name="Sieber C.M."/>
            <person name="Emerson J.B."/>
            <person name="Anantharaman K."/>
            <person name="Thomas B.C."/>
            <person name="Malmstrom R."/>
            <person name="Stieglmeier M."/>
            <person name="Klingl A."/>
            <person name="Woyke T."/>
            <person name="Ryan C.M."/>
            <person name="Banfield J.F."/>
        </authorList>
    </citation>
    <scope>NUCLEOTIDE SEQUENCE [LARGE SCALE GENOMIC DNA]</scope>
    <source>
        <strain evidence="1">CG08_land_8_20_14_0_20_45_16</strain>
    </source>
</reference>
<sequence length="175" mass="19303">MVGSHQASCFLSERVTRALVLGQPPKELLLAPFFSLSLRGHCLLATQEEDLQTQTILSALPTELIAYFTHFWDKLAVKLDDRQKTLVVAVALINTGATMSDPEKQYLKMAKALIKSKEPISPGCNELKTVYSLANFSSVSFDVYLKVLLKGLADQGEIIAYQQAANRLVCLLQTS</sequence>
<evidence type="ECO:0000313" key="1">
    <source>
        <dbReference type="EMBL" id="PIS28516.1"/>
    </source>
</evidence>
<comment type="caution">
    <text evidence="1">The sequence shown here is derived from an EMBL/GenBank/DDBJ whole genome shotgun (WGS) entry which is preliminary data.</text>
</comment>
<name>A0A2H0XUA1_UNCSA</name>
<gene>
    <name evidence="1" type="ORF">COT42_07695</name>
</gene>
<dbReference type="Proteomes" id="UP000231343">
    <property type="component" value="Unassembled WGS sequence"/>
</dbReference>
<accession>A0A2H0XUA1</accession>